<dbReference type="PANTHER" id="PTHR13112:SF0">
    <property type="entry name" value="FI21285P1"/>
    <property type="match status" value="1"/>
</dbReference>
<dbReference type="Gene3D" id="3.30.70.330">
    <property type="match status" value="1"/>
</dbReference>
<dbReference type="Pfam" id="PF03467">
    <property type="entry name" value="Smg4_UPF3"/>
    <property type="match status" value="1"/>
</dbReference>
<evidence type="ECO:0000313" key="7">
    <source>
        <dbReference type="EMBL" id="AQK43800.1"/>
    </source>
</evidence>
<dbReference type="FunFam" id="3.30.70.330:FF:000255">
    <property type="entry name" value="Regulator of nonsense transcripts UPF3"/>
    <property type="match status" value="1"/>
</dbReference>
<feature type="compositionally biased region" description="Basic and acidic residues" evidence="5">
    <location>
        <begin position="332"/>
        <end position="357"/>
    </location>
</feature>
<dbReference type="SMR" id="A0A1D6J791"/>
<feature type="compositionally biased region" description="Basic residues" evidence="5">
    <location>
        <begin position="502"/>
        <end position="511"/>
    </location>
</feature>
<comment type="similarity">
    <text evidence="2">Belongs to the RENT3 family.</text>
</comment>
<dbReference type="GO" id="GO:0005634">
    <property type="term" value="C:nucleus"/>
    <property type="evidence" value="ECO:0007669"/>
    <property type="project" value="UniProtKB-SubCell"/>
</dbReference>
<evidence type="ECO:0000259" key="6">
    <source>
        <dbReference type="Pfam" id="PF03467"/>
    </source>
</evidence>
<proteinExistence type="inferred from homology"/>
<comment type="subcellular location">
    <subcellularLocation>
        <location evidence="1">Nucleus</location>
    </subcellularLocation>
</comment>
<feature type="domain" description="UPF3" evidence="6">
    <location>
        <begin position="6"/>
        <end position="167"/>
    </location>
</feature>
<dbReference type="GO" id="GO:0003676">
    <property type="term" value="F:nucleic acid binding"/>
    <property type="evidence" value="ECO:0007669"/>
    <property type="project" value="InterPro"/>
</dbReference>
<feature type="compositionally biased region" description="Polar residues" evidence="5">
    <location>
        <begin position="289"/>
        <end position="304"/>
    </location>
</feature>
<dbReference type="InterPro" id="IPR039722">
    <property type="entry name" value="Upf3"/>
</dbReference>
<dbReference type="CDD" id="cd12455">
    <property type="entry name" value="RRM_like_Smg4_UPF3"/>
    <property type="match status" value="1"/>
</dbReference>
<dbReference type="InParanoid" id="A0A1D6J791"/>
<evidence type="ECO:0000256" key="3">
    <source>
        <dbReference type="ARBA" id="ARBA00023161"/>
    </source>
</evidence>
<dbReference type="GO" id="GO:0000184">
    <property type="term" value="P:nuclear-transcribed mRNA catabolic process, nonsense-mediated decay"/>
    <property type="evidence" value="ECO:0007669"/>
    <property type="project" value="UniProtKB-KW"/>
</dbReference>
<keyword evidence="3" id="KW-0866">Nonsense-mediated mRNA decay</keyword>
<dbReference type="EMBL" id="CM000786">
    <property type="protein sequence ID" value="AQK43800.1"/>
    <property type="molecule type" value="Genomic_DNA"/>
</dbReference>
<dbReference type="IntAct" id="A0A1D6J791">
    <property type="interactions" value="2"/>
</dbReference>
<dbReference type="InterPro" id="IPR012677">
    <property type="entry name" value="Nucleotide-bd_a/b_plait_sf"/>
</dbReference>
<feature type="region of interest" description="Disordered" evidence="5">
    <location>
        <begin position="502"/>
        <end position="533"/>
    </location>
</feature>
<feature type="compositionally biased region" description="Basic residues" evidence="5">
    <location>
        <begin position="172"/>
        <end position="182"/>
    </location>
</feature>
<feature type="region of interest" description="Disordered" evidence="5">
    <location>
        <begin position="285"/>
        <end position="318"/>
    </location>
</feature>
<feature type="region of interest" description="Disordered" evidence="5">
    <location>
        <begin position="456"/>
        <end position="475"/>
    </location>
</feature>
<dbReference type="PANTHER" id="PTHR13112">
    <property type="entry name" value="UPF3 REGULATOR OF NONSENSE TRANSCRIPTS-LIKE PROTEIN"/>
    <property type="match status" value="1"/>
</dbReference>
<organism evidence="7">
    <name type="scientific">Zea mays</name>
    <name type="common">Maize</name>
    <dbReference type="NCBI Taxonomy" id="4577"/>
    <lineage>
        <taxon>Eukaryota</taxon>
        <taxon>Viridiplantae</taxon>
        <taxon>Streptophyta</taxon>
        <taxon>Embryophyta</taxon>
        <taxon>Tracheophyta</taxon>
        <taxon>Spermatophyta</taxon>
        <taxon>Magnoliopsida</taxon>
        <taxon>Liliopsida</taxon>
        <taxon>Poales</taxon>
        <taxon>Poaceae</taxon>
        <taxon>PACMAD clade</taxon>
        <taxon>Panicoideae</taxon>
        <taxon>Andropogonodae</taxon>
        <taxon>Andropogoneae</taxon>
        <taxon>Tripsacinae</taxon>
        <taxon>Zea</taxon>
    </lineage>
</organism>
<reference evidence="7" key="1">
    <citation type="submission" date="2015-12" db="EMBL/GenBank/DDBJ databases">
        <title>Update maize B73 reference genome by single molecule sequencing technologies.</title>
        <authorList>
            <consortium name="Maize Genome Sequencing Project"/>
            <person name="Ware D."/>
        </authorList>
    </citation>
    <scope>NUCLEOTIDE SEQUENCE</scope>
    <source>
        <tissue evidence="7">Seedling</tissue>
    </source>
</reference>
<name>A0A1D6J791_MAIZE</name>
<feature type="region of interest" description="Disordered" evidence="5">
    <location>
        <begin position="170"/>
        <end position="205"/>
    </location>
</feature>
<feature type="region of interest" description="Disordered" evidence="5">
    <location>
        <begin position="330"/>
        <end position="361"/>
    </location>
</feature>
<sequence>MKDPAHRTKVVLRRLPPAIAQQAVVDQVDLRFAGRYDWACFRPGNASQKNHRHSRLYLNFKRPEDVVEFAEVFNGHVFVNEKGAQFKAFVEYAPSQQVPKSTIKKDGREGTIMKDPEYLEFLEFISKPTEHLPSAEIQLERKEAERAAAGKEAPVVTPLMMYVRQQRAAKSMVHRPGSRLSRKLASVVSSSSPKRSSEKRRSSTYVVRDNTKEKPTYIMVPKREEHTQREKDVAGNSGVHYVKISALLVLPIQSNYGNDATSGGTSGSGQVAEFKRDKIVILKGRGRIDSNTPNGATQHSSTPIKNVPPSRSRQDQRLEASGKIIKTILSNKEARSSNPSEHEQEGHMFNTEKDKRPPRAFNPRTIVKDQVVENAERSHFDEKANHLHGSVPIGEKVERHARNRDRPDRGVWAARRYDKSTSAGSSHPSSSEFPQMQSHSGDNILQLADVSKLELNTGHGDRKTDTRGQGGSRGVPVENGLYAKIRCVAFLDQFHDTVFNPGHRHANRRGLPRGPKETEISASVPDAKNSKRGSASYGAHEVRLWVHTQTTHVQVLIEENLETSMGSEVKFRLVSLFIDGMLCYSTLFIVFKPFYG</sequence>
<evidence type="ECO:0000256" key="4">
    <source>
        <dbReference type="ARBA" id="ARBA00023242"/>
    </source>
</evidence>
<dbReference type="AlphaFoldDB" id="A0A1D6J791"/>
<dbReference type="ExpressionAtlas" id="A0A1D6J791">
    <property type="expression patterns" value="baseline and differential"/>
</dbReference>
<dbReference type="FunCoup" id="A0A1D6J791">
    <property type="interactions" value="977"/>
</dbReference>
<dbReference type="InterPro" id="IPR005120">
    <property type="entry name" value="UPF3_dom"/>
</dbReference>
<evidence type="ECO:0000256" key="2">
    <source>
        <dbReference type="ARBA" id="ARBA00005991"/>
    </source>
</evidence>
<dbReference type="InterPro" id="IPR035979">
    <property type="entry name" value="RBD_domain_sf"/>
</dbReference>
<feature type="compositionally biased region" description="Low complexity" evidence="5">
    <location>
        <begin position="420"/>
        <end position="431"/>
    </location>
</feature>
<evidence type="ECO:0000256" key="5">
    <source>
        <dbReference type="SAM" id="MobiDB-lite"/>
    </source>
</evidence>
<dbReference type="SUPFAM" id="SSF54928">
    <property type="entry name" value="RNA-binding domain, RBD"/>
    <property type="match status" value="1"/>
</dbReference>
<protein>
    <submittedName>
        <fullName evidence="7">Regulator of nonsense transcripts UPF3</fullName>
    </submittedName>
</protein>
<dbReference type="STRING" id="4577.A0A1D6J791"/>
<feature type="region of interest" description="Disordered" evidence="5">
    <location>
        <begin position="417"/>
        <end position="439"/>
    </location>
</feature>
<accession>A0A1D6J791</accession>
<gene>
    <name evidence="7" type="ORF">ZEAMMB73_Zm00001d025461</name>
</gene>
<feature type="compositionally biased region" description="Low complexity" evidence="5">
    <location>
        <begin position="183"/>
        <end position="194"/>
    </location>
</feature>
<keyword evidence="4" id="KW-0539">Nucleus</keyword>
<evidence type="ECO:0000256" key="1">
    <source>
        <dbReference type="ARBA" id="ARBA00004123"/>
    </source>
</evidence>